<comment type="similarity">
    <text evidence="2">Belongs to the SLC29A/ENT transporter (TC 2.A.57) family.</text>
</comment>
<sequence>MLRAIRSTLSGPTDDANNSTASSARGGAGEYQAVATSIGDELDDEAEHLELIGKHDKKVYLCFWALGAGVLMSWNALICTIPLLGTFFPPDSAIRGTLASYLSTAYCFGNLFFLGLAQRSVGKTSPSKRLHYALLLLLATALILTFPLLPLVLPRLSPAALFPALIAITITLSLSTAYLQSAVFALASLWGSNEMIAVMSGQGGIAVLVSGIQWLLAVLSASTPTAKHPSDDPADAASASTLAGVGLWALGSAGTLLCVVAHRYLIVHPGYQAVMSSVINRQAEETAGIGADVVAAATSKNGRGSSLTKKVFMKNLSLETAVAWVFVVTLSVFPPVTTTILSTHVPTPRLLQPDVFIPLHFLLFNIGDYTGRTYLPSIPSLLVTSPPRVLTLSALRTLFIPLLFLCNVSSTTSRSSPSQLINSDILYFVVIILFGLTNGYISSLCMIVASSPQLNAKLDEDERDVAGTLTSFCLVAGLAGGSLASFGTSWLMSRG</sequence>
<dbReference type="GO" id="GO:0015205">
    <property type="term" value="F:nucleobase transmembrane transporter activity"/>
    <property type="evidence" value="ECO:0007669"/>
    <property type="project" value="TreeGrafter"/>
</dbReference>
<feature type="transmembrane region" description="Helical" evidence="8">
    <location>
        <begin position="161"/>
        <end position="191"/>
    </location>
</feature>
<evidence type="ECO:0000313" key="10">
    <source>
        <dbReference type="Proteomes" id="UP000092666"/>
    </source>
</evidence>
<evidence type="ECO:0000256" key="7">
    <source>
        <dbReference type="SAM" id="MobiDB-lite"/>
    </source>
</evidence>
<feature type="transmembrane region" description="Helical" evidence="8">
    <location>
        <begin position="129"/>
        <end position="149"/>
    </location>
</feature>
<evidence type="ECO:0000256" key="1">
    <source>
        <dbReference type="ARBA" id="ARBA00004141"/>
    </source>
</evidence>
<evidence type="ECO:0000313" key="9">
    <source>
        <dbReference type="EMBL" id="OCF35310.1"/>
    </source>
</evidence>
<dbReference type="OrthoDB" id="10261753at2759"/>
<dbReference type="GO" id="GO:0034257">
    <property type="term" value="F:nicotinamide riboside transmembrane transporter activity"/>
    <property type="evidence" value="ECO:0007669"/>
    <property type="project" value="TreeGrafter"/>
</dbReference>
<keyword evidence="5 8" id="KW-1133">Transmembrane helix</keyword>
<feature type="transmembrane region" description="Helical" evidence="8">
    <location>
        <begin position="426"/>
        <end position="449"/>
    </location>
</feature>
<name>A0A1B9GW99_9TREE</name>
<feature type="transmembrane region" description="Helical" evidence="8">
    <location>
        <begin position="469"/>
        <end position="492"/>
    </location>
</feature>
<keyword evidence="6 8" id="KW-0472">Membrane</keyword>
<comment type="subcellular location">
    <subcellularLocation>
        <location evidence="1">Membrane</location>
        <topology evidence="1">Multi-pass membrane protein</topology>
    </subcellularLocation>
</comment>
<dbReference type="InterPro" id="IPR002259">
    <property type="entry name" value="Eqnu_transpt"/>
</dbReference>
<keyword evidence="10" id="KW-1185">Reference proteome</keyword>
<reference evidence="9 10" key="1">
    <citation type="submission" date="2013-07" db="EMBL/GenBank/DDBJ databases">
        <title>The Genome Sequence of Cryptococcus heveanensis BCC8398.</title>
        <authorList>
            <consortium name="The Broad Institute Genome Sequencing Platform"/>
            <person name="Cuomo C."/>
            <person name="Litvintseva A."/>
            <person name="Chen Y."/>
            <person name="Heitman J."/>
            <person name="Sun S."/>
            <person name="Springer D."/>
            <person name="Dromer F."/>
            <person name="Young S.K."/>
            <person name="Zeng Q."/>
            <person name="Gargeya S."/>
            <person name="Fitzgerald M."/>
            <person name="Abouelleil A."/>
            <person name="Alvarado L."/>
            <person name="Berlin A.M."/>
            <person name="Chapman S.B."/>
            <person name="Dewar J."/>
            <person name="Goldberg J."/>
            <person name="Griggs A."/>
            <person name="Gujja S."/>
            <person name="Hansen M."/>
            <person name="Howarth C."/>
            <person name="Imamovic A."/>
            <person name="Larimer J."/>
            <person name="McCowan C."/>
            <person name="Murphy C."/>
            <person name="Pearson M."/>
            <person name="Priest M."/>
            <person name="Roberts A."/>
            <person name="Saif S."/>
            <person name="Shea T."/>
            <person name="Sykes S."/>
            <person name="Wortman J."/>
            <person name="Nusbaum C."/>
            <person name="Birren B."/>
        </authorList>
    </citation>
    <scope>NUCLEOTIDE SEQUENCE [LARGE SCALE GENOMIC DNA]</scope>
    <source>
        <strain evidence="9 10">BCC8398</strain>
    </source>
</reference>
<evidence type="ECO:0008006" key="11">
    <source>
        <dbReference type="Google" id="ProtNLM"/>
    </source>
</evidence>
<evidence type="ECO:0000256" key="2">
    <source>
        <dbReference type="ARBA" id="ARBA00007965"/>
    </source>
</evidence>
<evidence type="ECO:0000256" key="5">
    <source>
        <dbReference type="ARBA" id="ARBA00022989"/>
    </source>
</evidence>
<dbReference type="PANTHER" id="PTHR10332:SF88">
    <property type="entry name" value="EQUILIBRATIVE NUCLEOSIDE TRANSPORTER 1, ISOFORM A"/>
    <property type="match status" value="1"/>
</dbReference>
<feature type="transmembrane region" description="Helical" evidence="8">
    <location>
        <begin position="98"/>
        <end position="117"/>
    </location>
</feature>
<feature type="transmembrane region" description="Helical" evidence="8">
    <location>
        <begin position="316"/>
        <end position="336"/>
    </location>
</feature>
<evidence type="ECO:0000256" key="3">
    <source>
        <dbReference type="ARBA" id="ARBA00022448"/>
    </source>
</evidence>
<protein>
    <recommendedName>
        <fullName evidence="11">Solute carrier family 29 (Equilibrative nucleoside transporter), member 1/2/3</fullName>
    </recommendedName>
</protein>
<feature type="compositionally biased region" description="Polar residues" evidence="7">
    <location>
        <begin position="7"/>
        <end position="23"/>
    </location>
</feature>
<dbReference type="Pfam" id="PF01733">
    <property type="entry name" value="Nucleoside_tran"/>
    <property type="match status" value="1"/>
</dbReference>
<dbReference type="PRINTS" id="PR01130">
    <property type="entry name" value="DERENTRNSPRT"/>
</dbReference>
<dbReference type="PANTHER" id="PTHR10332">
    <property type="entry name" value="EQUILIBRATIVE NUCLEOSIDE TRANSPORTER"/>
    <property type="match status" value="1"/>
</dbReference>
<feature type="region of interest" description="Disordered" evidence="7">
    <location>
        <begin position="1"/>
        <end position="28"/>
    </location>
</feature>
<accession>A0A1B9GW99</accession>
<dbReference type="GO" id="GO:0005886">
    <property type="term" value="C:plasma membrane"/>
    <property type="evidence" value="ECO:0007669"/>
    <property type="project" value="TreeGrafter"/>
</dbReference>
<feature type="transmembrane region" description="Helical" evidence="8">
    <location>
        <begin position="242"/>
        <end position="266"/>
    </location>
</feature>
<evidence type="ECO:0000256" key="8">
    <source>
        <dbReference type="SAM" id="Phobius"/>
    </source>
</evidence>
<dbReference type="PIRSF" id="PIRSF016379">
    <property type="entry name" value="ENT"/>
    <property type="match status" value="1"/>
</dbReference>
<dbReference type="GO" id="GO:0000329">
    <property type="term" value="C:fungal-type vacuole membrane"/>
    <property type="evidence" value="ECO:0007669"/>
    <property type="project" value="TreeGrafter"/>
</dbReference>
<proteinExistence type="inferred from homology"/>
<evidence type="ECO:0000256" key="4">
    <source>
        <dbReference type="ARBA" id="ARBA00022692"/>
    </source>
</evidence>
<keyword evidence="4 8" id="KW-0812">Transmembrane</keyword>
<evidence type="ECO:0000256" key="6">
    <source>
        <dbReference type="ARBA" id="ARBA00023136"/>
    </source>
</evidence>
<feature type="transmembrane region" description="Helical" evidence="8">
    <location>
        <begin position="59"/>
        <end position="78"/>
    </location>
</feature>
<feature type="transmembrane region" description="Helical" evidence="8">
    <location>
        <begin position="203"/>
        <end position="222"/>
    </location>
</feature>
<dbReference type="Proteomes" id="UP000092666">
    <property type="component" value="Unassembled WGS sequence"/>
</dbReference>
<keyword evidence="3" id="KW-0813">Transport</keyword>
<feature type="transmembrane region" description="Helical" evidence="8">
    <location>
        <begin position="389"/>
        <end position="406"/>
    </location>
</feature>
<dbReference type="STRING" id="1296120.A0A1B9GW99"/>
<dbReference type="AlphaFoldDB" id="A0A1B9GW99"/>
<gene>
    <name evidence="9" type="ORF">I316_02856</name>
</gene>
<reference evidence="10" key="2">
    <citation type="submission" date="2013-12" db="EMBL/GenBank/DDBJ databases">
        <title>Evolution of pathogenesis and genome organization in the Tremellales.</title>
        <authorList>
            <person name="Cuomo C."/>
            <person name="Litvintseva A."/>
            <person name="Heitman J."/>
            <person name="Chen Y."/>
            <person name="Sun S."/>
            <person name="Springer D."/>
            <person name="Dromer F."/>
            <person name="Young S."/>
            <person name="Zeng Q."/>
            <person name="Chapman S."/>
            <person name="Gujja S."/>
            <person name="Saif S."/>
            <person name="Birren B."/>
        </authorList>
    </citation>
    <scope>NUCLEOTIDE SEQUENCE [LARGE SCALE GENOMIC DNA]</scope>
    <source>
        <strain evidence="10">BCC8398</strain>
    </source>
</reference>
<dbReference type="EMBL" id="KI669499">
    <property type="protein sequence ID" value="OCF35310.1"/>
    <property type="molecule type" value="Genomic_DNA"/>
</dbReference>
<organism evidence="9 10">
    <name type="scientific">Kwoniella heveanensis BCC8398</name>
    <dbReference type="NCBI Taxonomy" id="1296120"/>
    <lineage>
        <taxon>Eukaryota</taxon>
        <taxon>Fungi</taxon>
        <taxon>Dikarya</taxon>
        <taxon>Basidiomycota</taxon>
        <taxon>Agaricomycotina</taxon>
        <taxon>Tremellomycetes</taxon>
        <taxon>Tremellales</taxon>
        <taxon>Cryptococcaceae</taxon>
        <taxon>Kwoniella</taxon>
    </lineage>
</organism>